<dbReference type="PANTHER" id="PTHR33513">
    <property type="entry name" value="OS06G0523300 PROTEIN"/>
    <property type="match status" value="1"/>
</dbReference>
<dbReference type="PANTHER" id="PTHR33513:SF2">
    <property type="match status" value="1"/>
</dbReference>
<evidence type="ECO:0000259" key="1">
    <source>
        <dbReference type="Pfam" id="PF24847"/>
    </source>
</evidence>
<dbReference type="AlphaFoldDB" id="A0AAQ3MNP4"/>
<organism evidence="2 3">
    <name type="scientific">Vigna mungo</name>
    <name type="common">Black gram</name>
    <name type="synonym">Phaseolus mungo</name>
    <dbReference type="NCBI Taxonomy" id="3915"/>
    <lineage>
        <taxon>Eukaryota</taxon>
        <taxon>Viridiplantae</taxon>
        <taxon>Streptophyta</taxon>
        <taxon>Embryophyta</taxon>
        <taxon>Tracheophyta</taxon>
        <taxon>Spermatophyta</taxon>
        <taxon>Magnoliopsida</taxon>
        <taxon>eudicotyledons</taxon>
        <taxon>Gunneridae</taxon>
        <taxon>Pentapetalae</taxon>
        <taxon>rosids</taxon>
        <taxon>fabids</taxon>
        <taxon>Fabales</taxon>
        <taxon>Fabaceae</taxon>
        <taxon>Papilionoideae</taxon>
        <taxon>50 kb inversion clade</taxon>
        <taxon>NPAAA clade</taxon>
        <taxon>indigoferoid/millettioid clade</taxon>
        <taxon>Phaseoleae</taxon>
        <taxon>Vigna</taxon>
    </lineage>
</organism>
<dbReference type="InterPro" id="IPR056139">
    <property type="entry name" value="DUF7722"/>
</dbReference>
<name>A0AAQ3MNP4_VIGMU</name>
<feature type="domain" description="DUF7722" evidence="1">
    <location>
        <begin position="65"/>
        <end position="110"/>
    </location>
</feature>
<protein>
    <recommendedName>
        <fullName evidence="1">DUF7722 domain-containing protein</fullName>
    </recommendedName>
</protein>
<keyword evidence="3" id="KW-1185">Reference proteome</keyword>
<evidence type="ECO:0000313" key="3">
    <source>
        <dbReference type="Proteomes" id="UP001374535"/>
    </source>
</evidence>
<gene>
    <name evidence="2" type="ORF">V8G54_033251</name>
</gene>
<dbReference type="Pfam" id="PF24847">
    <property type="entry name" value="DUF7722"/>
    <property type="match status" value="1"/>
</dbReference>
<sequence>MQYLFLRGTQVYKMALRWLLHSACHLVGYPTKEEECKENEGYPNEEVKRVKGLCPCSGFEMPLHYPRYTREEYESMEEWKVELLLKQYGLSLKGSVEEKRVFAMGAFLWP</sequence>
<reference evidence="2 3" key="1">
    <citation type="journal article" date="2023" name="Life. Sci Alliance">
        <title>Evolutionary insights into 3D genome organization and epigenetic landscape of Vigna mungo.</title>
        <authorList>
            <person name="Junaid A."/>
            <person name="Singh B."/>
            <person name="Bhatia S."/>
        </authorList>
    </citation>
    <scope>NUCLEOTIDE SEQUENCE [LARGE SCALE GENOMIC DNA]</scope>
    <source>
        <strain evidence="2">Urdbean</strain>
    </source>
</reference>
<dbReference type="EMBL" id="CP144691">
    <property type="protein sequence ID" value="WVY94163.1"/>
    <property type="molecule type" value="Genomic_DNA"/>
</dbReference>
<evidence type="ECO:0000313" key="2">
    <source>
        <dbReference type="EMBL" id="WVY94163.1"/>
    </source>
</evidence>
<proteinExistence type="predicted"/>
<dbReference type="Proteomes" id="UP001374535">
    <property type="component" value="Chromosome 10"/>
</dbReference>
<accession>A0AAQ3MNP4</accession>